<evidence type="ECO:0000313" key="3">
    <source>
        <dbReference type="Proteomes" id="UP001589619"/>
    </source>
</evidence>
<organism evidence="2 3">
    <name type="scientific">Paenibacillus hodogayensis</name>
    <dbReference type="NCBI Taxonomy" id="279208"/>
    <lineage>
        <taxon>Bacteria</taxon>
        <taxon>Bacillati</taxon>
        <taxon>Bacillota</taxon>
        <taxon>Bacilli</taxon>
        <taxon>Bacillales</taxon>
        <taxon>Paenibacillaceae</taxon>
        <taxon>Paenibacillus</taxon>
    </lineage>
</organism>
<evidence type="ECO:0000313" key="2">
    <source>
        <dbReference type="EMBL" id="MFB9752564.1"/>
    </source>
</evidence>
<sequence>MKEFKSVAYMSLALGMLIYAVPRLEIGHGLTWPAVFGIVWIGFALLVVAAHLHRILGVDEETKREMARVRRFSRMQREQWLGRKVRMLSSKK</sequence>
<proteinExistence type="predicted"/>
<comment type="caution">
    <text evidence="2">The sequence shown here is derived from an EMBL/GenBank/DDBJ whole genome shotgun (WGS) entry which is preliminary data.</text>
</comment>
<accession>A0ABV5VW72</accession>
<reference evidence="2 3" key="1">
    <citation type="submission" date="2024-09" db="EMBL/GenBank/DDBJ databases">
        <authorList>
            <person name="Sun Q."/>
            <person name="Mori K."/>
        </authorList>
    </citation>
    <scope>NUCLEOTIDE SEQUENCE [LARGE SCALE GENOMIC DNA]</scope>
    <source>
        <strain evidence="2 3">JCM 12520</strain>
    </source>
</reference>
<feature type="transmembrane region" description="Helical" evidence="1">
    <location>
        <begin position="30"/>
        <end position="56"/>
    </location>
</feature>
<evidence type="ECO:0000256" key="1">
    <source>
        <dbReference type="SAM" id="Phobius"/>
    </source>
</evidence>
<dbReference type="RefSeq" id="WP_344903902.1">
    <property type="nucleotide sequence ID" value="NZ_BAAAYO010000001.1"/>
</dbReference>
<keyword evidence="3" id="KW-1185">Reference proteome</keyword>
<dbReference type="Proteomes" id="UP001589619">
    <property type="component" value="Unassembled WGS sequence"/>
</dbReference>
<protein>
    <submittedName>
        <fullName evidence="2">Uncharacterized protein</fullName>
    </submittedName>
</protein>
<keyword evidence="1" id="KW-0812">Transmembrane</keyword>
<gene>
    <name evidence="2" type="ORF">ACFFNY_13440</name>
</gene>
<name>A0ABV5VW72_9BACL</name>
<keyword evidence="1" id="KW-0472">Membrane</keyword>
<feature type="transmembrane region" description="Helical" evidence="1">
    <location>
        <begin position="7"/>
        <end position="24"/>
    </location>
</feature>
<dbReference type="EMBL" id="JBHMAG010000012">
    <property type="protein sequence ID" value="MFB9752564.1"/>
    <property type="molecule type" value="Genomic_DNA"/>
</dbReference>
<keyword evidence="1" id="KW-1133">Transmembrane helix</keyword>